<evidence type="ECO:0000256" key="6">
    <source>
        <dbReference type="ARBA" id="ARBA00060736"/>
    </source>
</evidence>
<proteinExistence type="inferred from homology"/>
<dbReference type="PANTHER" id="PTHR12537">
    <property type="entry name" value="RNA BINDING PROTEIN PUMILIO-RELATED"/>
    <property type="match status" value="1"/>
</dbReference>
<organism evidence="11 12">
    <name type="scientific">Microdochium bolleyi</name>
    <dbReference type="NCBI Taxonomy" id="196109"/>
    <lineage>
        <taxon>Eukaryota</taxon>
        <taxon>Fungi</taxon>
        <taxon>Dikarya</taxon>
        <taxon>Ascomycota</taxon>
        <taxon>Pezizomycotina</taxon>
        <taxon>Sordariomycetes</taxon>
        <taxon>Xylariomycetidae</taxon>
        <taxon>Xylariales</taxon>
        <taxon>Microdochiaceae</taxon>
        <taxon>Microdochium</taxon>
    </lineage>
</organism>
<feature type="repeat" description="Pumilio" evidence="8">
    <location>
        <begin position="432"/>
        <end position="467"/>
    </location>
</feature>
<feature type="compositionally biased region" description="Polar residues" evidence="9">
    <location>
        <begin position="87"/>
        <end position="97"/>
    </location>
</feature>
<dbReference type="Pfam" id="PF00806">
    <property type="entry name" value="PUF"/>
    <property type="match status" value="8"/>
</dbReference>
<evidence type="ECO:0000256" key="5">
    <source>
        <dbReference type="ARBA" id="ARBA00024893"/>
    </source>
</evidence>
<dbReference type="PROSITE" id="PS50302">
    <property type="entry name" value="PUM"/>
    <property type="match status" value="7"/>
</dbReference>
<comment type="similarity">
    <text evidence="6">Belongs to the PUF3 family.</text>
</comment>
<reference evidence="12" key="1">
    <citation type="submission" date="2016-02" db="EMBL/GenBank/DDBJ databases">
        <title>Draft genome sequence of Microdochium bolleyi, a fungal endophyte of beachgrass.</title>
        <authorList>
            <consortium name="DOE Joint Genome Institute"/>
            <person name="David A.S."/>
            <person name="May G."/>
            <person name="Haridas S."/>
            <person name="Lim J."/>
            <person name="Wang M."/>
            <person name="Labutti K."/>
            <person name="Lipzen A."/>
            <person name="Barry K."/>
            <person name="Grigoriev I.V."/>
        </authorList>
    </citation>
    <scope>NUCLEOTIDE SEQUENCE [LARGE SCALE GENOMIC DNA]</scope>
    <source>
        <strain evidence="12">J235TASD1</strain>
    </source>
</reference>
<protein>
    <recommendedName>
        <fullName evidence="7">Pumilio homology domain family member 3</fullName>
    </recommendedName>
</protein>
<dbReference type="PROSITE" id="PS50303">
    <property type="entry name" value="PUM_HD"/>
    <property type="match status" value="1"/>
</dbReference>
<dbReference type="EMBL" id="KQ964247">
    <property type="protein sequence ID" value="KXJ94290.1"/>
    <property type="molecule type" value="Genomic_DNA"/>
</dbReference>
<feature type="repeat" description="Pumilio" evidence="8">
    <location>
        <begin position="468"/>
        <end position="503"/>
    </location>
</feature>
<dbReference type="OrthoDB" id="668540at2759"/>
<feature type="compositionally biased region" description="Polar residues" evidence="9">
    <location>
        <begin position="247"/>
        <end position="276"/>
    </location>
</feature>
<dbReference type="GO" id="GO:0005737">
    <property type="term" value="C:cytoplasm"/>
    <property type="evidence" value="ECO:0007669"/>
    <property type="project" value="UniProtKB-SubCell"/>
</dbReference>
<evidence type="ECO:0000256" key="2">
    <source>
        <dbReference type="ARBA" id="ARBA00022490"/>
    </source>
</evidence>
<dbReference type="SMART" id="SM00025">
    <property type="entry name" value="Pumilio"/>
    <property type="match status" value="8"/>
</dbReference>
<dbReference type="STRING" id="196109.A0A136JAX0"/>
<dbReference type="SUPFAM" id="SSF48371">
    <property type="entry name" value="ARM repeat"/>
    <property type="match status" value="1"/>
</dbReference>
<dbReference type="InterPro" id="IPR011989">
    <property type="entry name" value="ARM-like"/>
</dbReference>
<dbReference type="PANTHER" id="PTHR12537:SF12">
    <property type="entry name" value="MATERNAL PROTEIN PUMILIO"/>
    <property type="match status" value="1"/>
</dbReference>
<evidence type="ECO:0000256" key="1">
    <source>
        <dbReference type="ARBA" id="ARBA00004496"/>
    </source>
</evidence>
<accession>A0A136JAX0</accession>
<feature type="repeat" description="Pumilio" evidence="8">
    <location>
        <begin position="504"/>
        <end position="539"/>
    </location>
</feature>
<feature type="repeat" description="Pumilio" evidence="8">
    <location>
        <begin position="576"/>
        <end position="611"/>
    </location>
</feature>
<keyword evidence="4" id="KW-0694">RNA-binding</keyword>
<evidence type="ECO:0000259" key="10">
    <source>
        <dbReference type="PROSITE" id="PS50303"/>
    </source>
</evidence>
<keyword evidence="2" id="KW-0963">Cytoplasm</keyword>
<feature type="compositionally biased region" description="Basic and acidic residues" evidence="9">
    <location>
        <begin position="815"/>
        <end position="834"/>
    </location>
</feature>
<sequence>MPSNTNGDRPSQPIGASRWQSNGIWGNGYSNGVIGGALAPGRDSNSRGSDEASPGAPSGSAQLNPQSEAVGWGSRAPIWNQPGPPAQGQSNSGNTSPAVARDSKHEAPFFSRTAAVGQNGNNMGHRSGLRGSRDLGTAFGASAEDTRNSALYSSSNAAHFYRRDSGDASFPSIGSTRQGTLTQRPTEADVQMPTTTYADPFNSNNARSTMSVGLRQEPASRGMSNGFRSDVTAKDLKETFDRALTLDDNSNTGGLGNGVNQPFQFNPGSQPWQNDGTQRDTFGDLSYFQPQRNSSGRGSATGSPFAPQTNSPRNYNGVSASRQDSWNRNSRLPQDFDRSQLGAQYPPQAGYFPAPYYPQQYGNPFEPYMANPNYRAQLASSGYHVPATPYLNGIAPPYRPSREMDSGKGVRSMLLEEFRGAGKPNKRYELKDIQGYVVEFSGDQHGSRFIQEKLQTANSDEKEMVFKEIEPNALQLMKDVFGNYVIQKFFEHGNQVQKKILASQMKGKVPELSTQMYACRVVQKALEHVLVEQQAEIVEELKPKIMQVIKDQNGNHVVQMVIKLVPRLCIPFILDSFRGHVDQLSAHNYGCRVVQRMLEHGTDEERKVLMDELHAHANVLITDQFGNYVTQHIIAQGNPEDRNRMITLVIDNLVALCKHKFASNVVEKCIEHGTVEERRTIMGKLLELGPDSTSLLQSMIRDQFGNYVVQRLLECVDGPERDRFIQEVSVQCANLKKSGNCRPLTAIEKLLENAQVPVSTDEPASVPKQPSTPAPHGETSIPAKTPALTEEETSPKSSGPPSTVSSAHIGVAAHSDLKDSETTSREPAVHAEES</sequence>
<evidence type="ECO:0000256" key="8">
    <source>
        <dbReference type="PROSITE-ProRule" id="PRU00317"/>
    </source>
</evidence>
<feature type="compositionally biased region" description="Polar residues" evidence="9">
    <location>
        <begin position="288"/>
        <end position="332"/>
    </location>
</feature>
<name>A0A136JAX0_9PEZI</name>
<feature type="region of interest" description="Disordered" evidence="9">
    <location>
        <begin position="247"/>
        <end position="342"/>
    </location>
</feature>
<dbReference type="GO" id="GO:0000288">
    <property type="term" value="P:nuclear-transcribed mRNA catabolic process, deadenylation-dependent decay"/>
    <property type="evidence" value="ECO:0007669"/>
    <property type="project" value="TreeGrafter"/>
</dbReference>
<evidence type="ECO:0000256" key="7">
    <source>
        <dbReference type="ARBA" id="ARBA00081811"/>
    </source>
</evidence>
<feature type="domain" description="PUM-HD" evidence="10">
    <location>
        <begin position="410"/>
        <end position="751"/>
    </location>
</feature>
<feature type="compositionally biased region" description="Polar residues" evidence="9">
    <location>
        <begin position="795"/>
        <end position="806"/>
    </location>
</feature>
<dbReference type="FunFam" id="1.25.10.10:FF:000004">
    <property type="entry name" value="Pumilio homolog 1 isoform 2"/>
    <property type="match status" value="1"/>
</dbReference>
<dbReference type="InParanoid" id="A0A136JAX0"/>
<dbReference type="InterPro" id="IPR001313">
    <property type="entry name" value="Pumilio_RNA-bd_rpt"/>
</dbReference>
<dbReference type="CDD" id="cd07920">
    <property type="entry name" value="Pumilio"/>
    <property type="match status" value="1"/>
</dbReference>
<evidence type="ECO:0000256" key="3">
    <source>
        <dbReference type="ARBA" id="ARBA00022737"/>
    </source>
</evidence>
<evidence type="ECO:0000256" key="9">
    <source>
        <dbReference type="SAM" id="MobiDB-lite"/>
    </source>
</evidence>
<dbReference type="InterPro" id="IPR016024">
    <property type="entry name" value="ARM-type_fold"/>
</dbReference>
<dbReference type="InterPro" id="IPR033712">
    <property type="entry name" value="Pumilio_RNA-bd"/>
</dbReference>
<feature type="region of interest" description="Disordered" evidence="9">
    <location>
        <begin position="756"/>
        <end position="834"/>
    </location>
</feature>
<feature type="repeat" description="Pumilio" evidence="8">
    <location>
        <begin position="647"/>
        <end position="683"/>
    </location>
</feature>
<comment type="subcellular location">
    <subcellularLocation>
        <location evidence="1">Cytoplasm</location>
    </subcellularLocation>
</comment>
<gene>
    <name evidence="11" type="ORF">Micbo1qcDRAFT_43036</name>
</gene>
<dbReference type="Gene3D" id="1.25.10.10">
    <property type="entry name" value="Leucine-rich Repeat Variant"/>
    <property type="match status" value="1"/>
</dbReference>
<dbReference type="AlphaFoldDB" id="A0A136JAX0"/>
<dbReference type="Proteomes" id="UP000070501">
    <property type="component" value="Unassembled WGS sequence"/>
</dbReference>
<comment type="function">
    <text evidence="5">RNA-binding nucleolar protein required for pre-rRNA processing. Involved in production of 18S rRNA and assembly of small ribosomal subunit.</text>
</comment>
<evidence type="ECO:0000313" key="11">
    <source>
        <dbReference type="EMBL" id="KXJ94290.1"/>
    </source>
</evidence>
<keyword evidence="12" id="KW-1185">Reference proteome</keyword>
<evidence type="ECO:0000256" key="4">
    <source>
        <dbReference type="ARBA" id="ARBA00022884"/>
    </source>
</evidence>
<dbReference type="InterPro" id="IPR033133">
    <property type="entry name" value="PUM-HD"/>
</dbReference>
<dbReference type="GO" id="GO:0003730">
    <property type="term" value="F:mRNA 3'-UTR binding"/>
    <property type="evidence" value="ECO:0007669"/>
    <property type="project" value="TreeGrafter"/>
</dbReference>
<feature type="region of interest" description="Disordered" evidence="9">
    <location>
        <begin position="1"/>
        <end position="131"/>
    </location>
</feature>
<keyword evidence="3" id="KW-0677">Repeat</keyword>
<feature type="repeat" description="Pumilio" evidence="8">
    <location>
        <begin position="540"/>
        <end position="575"/>
    </location>
</feature>
<evidence type="ECO:0000313" key="12">
    <source>
        <dbReference type="Proteomes" id="UP000070501"/>
    </source>
</evidence>
<feature type="compositionally biased region" description="Polar residues" evidence="9">
    <location>
        <begin position="18"/>
        <end position="30"/>
    </location>
</feature>
<feature type="repeat" description="Pumilio" evidence="8">
    <location>
        <begin position="687"/>
        <end position="726"/>
    </location>
</feature>